<sequence length="190" mass="21234">IVDAADSIAYNSHDADDALELGLLKLDELLAVPLWREAAQRVQKRHAALEPEQLRRAVIHQLIETLVSDLVEATTARLQRAGVDSPAAAADWGERLAAPSAEFAQQKGELEAFLFDHVYRHATVLAERQVAGEALREMFDRYSRDPAELPEKFRQRVPTDGPDRAACDFLAGMTDRYALETYRGRRSHAS</sequence>
<evidence type="ECO:0000313" key="3">
    <source>
        <dbReference type="EMBL" id="GAF88459.1"/>
    </source>
</evidence>
<dbReference type="SUPFAM" id="SSF109604">
    <property type="entry name" value="HD-domain/PDEase-like"/>
    <property type="match status" value="1"/>
</dbReference>
<dbReference type="GO" id="GO:0016787">
    <property type="term" value="F:hydrolase activity"/>
    <property type="evidence" value="ECO:0007669"/>
    <property type="project" value="UniProtKB-KW"/>
</dbReference>
<dbReference type="EMBL" id="BARS01011305">
    <property type="protein sequence ID" value="GAF88459.1"/>
    <property type="molecule type" value="Genomic_DNA"/>
</dbReference>
<feature type="non-terminal residue" evidence="3">
    <location>
        <position position="1"/>
    </location>
</feature>
<comment type="caution">
    <text evidence="3">The sequence shown here is derived from an EMBL/GenBank/DDBJ whole genome shotgun (WGS) entry which is preliminary data.</text>
</comment>
<accession>X0T5J8</accession>
<protein>
    <recommendedName>
        <fullName evidence="2">Phosphohydrolase-associated domain-containing protein</fullName>
    </recommendedName>
</protein>
<reference evidence="3" key="1">
    <citation type="journal article" date="2014" name="Front. Microbiol.">
        <title>High frequency of phylogenetically diverse reductive dehalogenase-homologous genes in deep subseafloor sedimentary metagenomes.</title>
        <authorList>
            <person name="Kawai M."/>
            <person name="Futagami T."/>
            <person name="Toyoda A."/>
            <person name="Takaki Y."/>
            <person name="Nishi S."/>
            <person name="Hori S."/>
            <person name="Arai W."/>
            <person name="Tsubouchi T."/>
            <person name="Morono Y."/>
            <person name="Uchiyama I."/>
            <person name="Ito T."/>
            <person name="Fujiyama A."/>
            <person name="Inagaki F."/>
            <person name="Takami H."/>
        </authorList>
    </citation>
    <scope>NUCLEOTIDE SEQUENCE</scope>
    <source>
        <strain evidence="3">Expedition CK06-06</strain>
    </source>
</reference>
<dbReference type="InterPro" id="IPR026875">
    <property type="entry name" value="PHydrolase_assoc_dom"/>
</dbReference>
<dbReference type="Pfam" id="PF13286">
    <property type="entry name" value="HD_assoc"/>
    <property type="match status" value="1"/>
</dbReference>
<feature type="domain" description="Phosphohydrolase-associated" evidence="2">
    <location>
        <begin position="100"/>
        <end position="183"/>
    </location>
</feature>
<dbReference type="Gene3D" id="1.10.3210.10">
    <property type="entry name" value="Hypothetical protein af1432"/>
    <property type="match status" value="1"/>
</dbReference>
<keyword evidence="1" id="KW-0378">Hydrolase</keyword>
<name>X0T5J8_9ZZZZ</name>
<gene>
    <name evidence="3" type="ORF">S01H1_20612</name>
</gene>
<dbReference type="AlphaFoldDB" id="X0T5J8"/>
<evidence type="ECO:0000259" key="2">
    <source>
        <dbReference type="Pfam" id="PF13286"/>
    </source>
</evidence>
<organism evidence="3">
    <name type="scientific">marine sediment metagenome</name>
    <dbReference type="NCBI Taxonomy" id="412755"/>
    <lineage>
        <taxon>unclassified sequences</taxon>
        <taxon>metagenomes</taxon>
        <taxon>ecological metagenomes</taxon>
    </lineage>
</organism>
<evidence type="ECO:0000256" key="1">
    <source>
        <dbReference type="ARBA" id="ARBA00022801"/>
    </source>
</evidence>
<proteinExistence type="predicted"/>